<protein>
    <submittedName>
        <fullName evidence="1">Uncharacterized protein</fullName>
    </submittedName>
</protein>
<gene>
    <name evidence="1" type="ORF">Tci_931800</name>
</gene>
<feature type="non-terminal residue" evidence="1">
    <location>
        <position position="76"/>
    </location>
</feature>
<dbReference type="EMBL" id="BKCJ011869823">
    <property type="protein sequence ID" value="GFD59831.1"/>
    <property type="molecule type" value="Genomic_DNA"/>
</dbReference>
<comment type="caution">
    <text evidence="1">The sequence shown here is derived from an EMBL/GenBank/DDBJ whole genome shotgun (WGS) entry which is preliminary data.</text>
</comment>
<dbReference type="AlphaFoldDB" id="A0A699XSC6"/>
<name>A0A699XSC6_TANCI</name>
<proteinExistence type="predicted"/>
<accession>A0A699XSC6</accession>
<sequence length="76" mass="8551">MEAQKGMSLSQQRFFGVDVGIGMLIDYRHSQAALKLYDALNAPNPTLMWQAVSEAQVALDKLEVELLHGEYPPFDR</sequence>
<organism evidence="1">
    <name type="scientific">Tanacetum cinerariifolium</name>
    <name type="common">Dalmatian daisy</name>
    <name type="synonym">Chrysanthemum cinerariifolium</name>
    <dbReference type="NCBI Taxonomy" id="118510"/>
    <lineage>
        <taxon>Eukaryota</taxon>
        <taxon>Viridiplantae</taxon>
        <taxon>Streptophyta</taxon>
        <taxon>Embryophyta</taxon>
        <taxon>Tracheophyta</taxon>
        <taxon>Spermatophyta</taxon>
        <taxon>Magnoliopsida</taxon>
        <taxon>eudicotyledons</taxon>
        <taxon>Gunneridae</taxon>
        <taxon>Pentapetalae</taxon>
        <taxon>asterids</taxon>
        <taxon>campanulids</taxon>
        <taxon>Asterales</taxon>
        <taxon>Asteraceae</taxon>
        <taxon>Asteroideae</taxon>
        <taxon>Anthemideae</taxon>
        <taxon>Anthemidinae</taxon>
        <taxon>Tanacetum</taxon>
    </lineage>
</organism>
<reference evidence="1" key="1">
    <citation type="journal article" date="2019" name="Sci. Rep.">
        <title>Draft genome of Tanacetum cinerariifolium, the natural source of mosquito coil.</title>
        <authorList>
            <person name="Yamashiro T."/>
            <person name="Shiraishi A."/>
            <person name="Satake H."/>
            <person name="Nakayama K."/>
        </authorList>
    </citation>
    <scope>NUCLEOTIDE SEQUENCE</scope>
</reference>
<evidence type="ECO:0000313" key="1">
    <source>
        <dbReference type="EMBL" id="GFD59831.1"/>
    </source>
</evidence>